<evidence type="ECO:0000259" key="4">
    <source>
        <dbReference type="PROSITE" id="PS51000"/>
    </source>
</evidence>
<evidence type="ECO:0000313" key="6">
    <source>
        <dbReference type="Proteomes" id="UP000070366"/>
    </source>
</evidence>
<comment type="caution">
    <text evidence="5">The sequence shown here is derived from an EMBL/GenBank/DDBJ whole genome shotgun (WGS) entry which is preliminary data.</text>
</comment>
<evidence type="ECO:0000313" key="5">
    <source>
        <dbReference type="EMBL" id="KXK67085.1"/>
    </source>
</evidence>
<dbReference type="RefSeq" id="WP_066523361.1">
    <property type="nucleotide sequence ID" value="NZ_CABMOF010000016.1"/>
</dbReference>
<dbReference type="Pfam" id="PF00455">
    <property type="entry name" value="DeoRC"/>
    <property type="match status" value="1"/>
</dbReference>
<keyword evidence="6" id="KW-1185">Reference proteome</keyword>
<dbReference type="Gene3D" id="1.10.10.10">
    <property type="entry name" value="Winged helix-like DNA-binding domain superfamily/Winged helix DNA-binding domain"/>
    <property type="match status" value="1"/>
</dbReference>
<dbReference type="InterPro" id="IPR036390">
    <property type="entry name" value="WH_DNA-bd_sf"/>
</dbReference>
<feature type="domain" description="HTH deoR-type" evidence="4">
    <location>
        <begin position="6"/>
        <end position="61"/>
    </location>
</feature>
<dbReference type="SUPFAM" id="SSF46785">
    <property type="entry name" value="Winged helix' DNA-binding domain"/>
    <property type="match status" value="1"/>
</dbReference>
<dbReference type="Gene3D" id="3.40.50.1360">
    <property type="match status" value="1"/>
</dbReference>
<dbReference type="Proteomes" id="UP000070366">
    <property type="component" value="Unassembled WGS sequence"/>
</dbReference>
<dbReference type="AlphaFoldDB" id="A0A136Q8T8"/>
<evidence type="ECO:0000256" key="1">
    <source>
        <dbReference type="ARBA" id="ARBA00023015"/>
    </source>
</evidence>
<dbReference type="PANTHER" id="PTHR30363:SF44">
    <property type="entry name" value="AGA OPERON TRANSCRIPTIONAL REPRESSOR-RELATED"/>
    <property type="match status" value="1"/>
</dbReference>
<accession>A0A136Q8T8</accession>
<sequence>MDYNLITQRQQEIYDFIANANVTTIQEISDALKFSPSTIRRDLKVLEKEKRIQSFHGGVSVNTGYGSFIERTSKNSEVKKKIAEAAVELVEDNDFIYVGGGSTTFEFAAMLGRRFDLSGVTIVCSAMNIARCFVANKQFKIIVPGGELEAEDESMASKMTIDMLSRYNFTKAFVGSQAINAKNGYSIPRLNLSELKSMIVENSKELILLCDHTKIGKVSAYKVCGIDGVHTLITDFFAENEEELQKIADHGVKVIRV</sequence>
<protein>
    <submittedName>
        <fullName evidence="5">Transcriptional regulator, DeoR family</fullName>
    </submittedName>
</protein>
<dbReference type="PROSITE" id="PS51000">
    <property type="entry name" value="HTH_DEOR_2"/>
    <property type="match status" value="1"/>
</dbReference>
<organism evidence="5 6">
    <name type="scientific">Christensenella minuta</name>
    <dbReference type="NCBI Taxonomy" id="626937"/>
    <lineage>
        <taxon>Bacteria</taxon>
        <taxon>Bacillati</taxon>
        <taxon>Bacillota</taxon>
        <taxon>Clostridia</taxon>
        <taxon>Christensenellales</taxon>
        <taxon>Christensenellaceae</taxon>
        <taxon>Christensenella</taxon>
    </lineage>
</organism>
<dbReference type="STRING" id="626937.HMPREF3293_00009"/>
<dbReference type="KEGG" id="cmiu:B1H56_13415"/>
<dbReference type="InterPro" id="IPR037171">
    <property type="entry name" value="NagB/RpiA_transferase-like"/>
</dbReference>
<dbReference type="EMBL" id="LSZW01000002">
    <property type="protein sequence ID" value="KXK67085.1"/>
    <property type="molecule type" value="Genomic_DNA"/>
</dbReference>
<keyword evidence="2" id="KW-0238">DNA-binding</keyword>
<dbReference type="GO" id="GO:0003700">
    <property type="term" value="F:DNA-binding transcription factor activity"/>
    <property type="evidence" value="ECO:0007669"/>
    <property type="project" value="InterPro"/>
</dbReference>
<dbReference type="GO" id="GO:0003677">
    <property type="term" value="F:DNA binding"/>
    <property type="evidence" value="ECO:0007669"/>
    <property type="project" value="UniProtKB-KW"/>
</dbReference>
<proteinExistence type="predicted"/>
<dbReference type="InterPro" id="IPR001034">
    <property type="entry name" value="DeoR_HTH"/>
</dbReference>
<dbReference type="PROSITE" id="PS00894">
    <property type="entry name" value="HTH_DEOR_1"/>
    <property type="match status" value="1"/>
</dbReference>
<dbReference type="InterPro" id="IPR014036">
    <property type="entry name" value="DeoR-like_C"/>
</dbReference>
<dbReference type="SMART" id="SM01134">
    <property type="entry name" value="DeoRC"/>
    <property type="match status" value="1"/>
</dbReference>
<gene>
    <name evidence="5" type="ORF">HMPREF3293_00009</name>
</gene>
<dbReference type="InterPro" id="IPR050313">
    <property type="entry name" value="Carb_Metab_HTH_regulators"/>
</dbReference>
<evidence type="ECO:0000256" key="2">
    <source>
        <dbReference type="ARBA" id="ARBA00023125"/>
    </source>
</evidence>
<dbReference type="OrthoDB" id="9797223at2"/>
<keyword evidence="3" id="KW-0804">Transcription</keyword>
<dbReference type="PANTHER" id="PTHR30363">
    <property type="entry name" value="HTH-TYPE TRANSCRIPTIONAL REGULATOR SRLR-RELATED"/>
    <property type="match status" value="1"/>
</dbReference>
<name>A0A136Q8T8_9FIRM</name>
<dbReference type="InterPro" id="IPR018356">
    <property type="entry name" value="Tscrpt_reg_HTH_DeoR_CS"/>
</dbReference>
<evidence type="ECO:0000256" key="3">
    <source>
        <dbReference type="ARBA" id="ARBA00023163"/>
    </source>
</evidence>
<dbReference type="PRINTS" id="PR00037">
    <property type="entry name" value="HTHLACR"/>
</dbReference>
<dbReference type="SUPFAM" id="SSF100950">
    <property type="entry name" value="NagB/RpiA/CoA transferase-like"/>
    <property type="match status" value="1"/>
</dbReference>
<reference evidence="5 6" key="1">
    <citation type="submission" date="2016-02" db="EMBL/GenBank/DDBJ databases">
        <authorList>
            <person name="Wen L."/>
            <person name="He K."/>
            <person name="Yang H."/>
        </authorList>
    </citation>
    <scope>NUCLEOTIDE SEQUENCE [LARGE SCALE GENOMIC DNA]</scope>
    <source>
        <strain evidence="5 6">DSM 22607</strain>
    </source>
</reference>
<dbReference type="Pfam" id="PF08220">
    <property type="entry name" value="HTH_DeoR"/>
    <property type="match status" value="1"/>
</dbReference>
<dbReference type="SMART" id="SM00420">
    <property type="entry name" value="HTH_DEOR"/>
    <property type="match status" value="1"/>
</dbReference>
<keyword evidence="1" id="KW-0805">Transcription regulation</keyword>
<dbReference type="InterPro" id="IPR036388">
    <property type="entry name" value="WH-like_DNA-bd_sf"/>
</dbReference>